<name>A0A1N6J9H1_9GAMM</name>
<organism evidence="1 2">
    <name type="scientific">Vreelandella aquamarina</name>
    <dbReference type="NCBI Taxonomy" id="77097"/>
    <lineage>
        <taxon>Bacteria</taxon>
        <taxon>Pseudomonadati</taxon>
        <taxon>Pseudomonadota</taxon>
        <taxon>Gammaproteobacteria</taxon>
        <taxon>Oceanospirillales</taxon>
        <taxon>Halomonadaceae</taxon>
        <taxon>Vreelandella</taxon>
    </lineage>
</organism>
<evidence type="ECO:0000313" key="1">
    <source>
        <dbReference type="EMBL" id="SIN73195.1"/>
    </source>
</evidence>
<protein>
    <submittedName>
        <fullName evidence="1">PD-(D/E)XK nuclease superfamily protein</fullName>
    </submittedName>
</protein>
<reference evidence="1 2" key="1">
    <citation type="submission" date="2016-11" db="EMBL/GenBank/DDBJ databases">
        <authorList>
            <person name="Jaros S."/>
            <person name="Januszkiewicz K."/>
            <person name="Wedrychowicz H."/>
        </authorList>
    </citation>
    <scope>NUCLEOTIDE SEQUENCE [LARGE SCALE GENOMIC DNA]</scope>
    <source>
        <strain evidence="1 2">ACAM 239</strain>
    </source>
</reference>
<dbReference type="InterPro" id="IPR029470">
    <property type="entry name" value="PDDEXK_4"/>
</dbReference>
<evidence type="ECO:0000313" key="2">
    <source>
        <dbReference type="Proteomes" id="UP000185024"/>
    </source>
</evidence>
<accession>A0A1N6J9H1</accession>
<dbReference type="GeneID" id="97276790"/>
<proteinExistence type="predicted"/>
<dbReference type="Pfam" id="PF14281">
    <property type="entry name" value="PDDEXK_4"/>
    <property type="match status" value="1"/>
</dbReference>
<dbReference type="AlphaFoldDB" id="A0A1N6J9H1"/>
<gene>
    <name evidence="1" type="ORF">SAMN05878438_3002</name>
</gene>
<sequence>MLTDFRMTDALMEVISDARAKTNKHGERFNIFSILRVHRNEAETHSRFLHELLTPQGRHGEGSAFLHLFLEGVLGLRASGEGPYRVSRELATEEKRRVDIAIESPDAIVGIELKIDAPDQQAQLHDYYRELQRRAGGTKQVVLVYLTLDGKSPSAMSLKGLSKEKVICLSFAEDVSRWLEGCIESSQYKPALAHAIQQYQQLIHNLTGKGGTMSDLVAGALNSDMERFKEALEVEKSLPKAKAFVQELFWQELRAALEAQFGITPSVYGGKSIAAIAKDYYSKNRNNKHVGIKLPICSLESRSVCLYVNLYHAVHYGLRVEDESGTVVPSPDLREMARTAVGKGNAVADGHADWLACYYYNPAAGDDEKIINFDAFNSAAVGLLDPEVRHTLIADLVAHQAELAAKAKALCSR</sequence>
<dbReference type="EMBL" id="FSQX01000001">
    <property type="protein sequence ID" value="SIN73195.1"/>
    <property type="molecule type" value="Genomic_DNA"/>
</dbReference>
<dbReference type="Proteomes" id="UP000185024">
    <property type="component" value="Unassembled WGS sequence"/>
</dbReference>
<dbReference type="RefSeq" id="WP_074211320.1">
    <property type="nucleotide sequence ID" value="NZ_BJOI01000021.1"/>
</dbReference>